<dbReference type="GO" id="GO:0030245">
    <property type="term" value="P:cellulose catabolic process"/>
    <property type="evidence" value="ECO:0007669"/>
    <property type="project" value="UniProtKB-KW"/>
</dbReference>
<dbReference type="SUPFAM" id="SSF48208">
    <property type="entry name" value="Six-hairpin glycosidases"/>
    <property type="match status" value="1"/>
</dbReference>
<comment type="caution">
    <text evidence="11">The sequence shown here is derived from an EMBL/GenBank/DDBJ whole genome shotgun (WGS) entry which is preliminary data.</text>
</comment>
<feature type="chain" id="PRO_5024509066" description="Endoglucanase" evidence="9">
    <location>
        <begin position="21"/>
        <end position="378"/>
    </location>
</feature>
<keyword evidence="3 8" id="KW-0378">Hydrolase</keyword>
<dbReference type="Gene3D" id="1.50.10.10">
    <property type="match status" value="1"/>
</dbReference>
<evidence type="ECO:0000256" key="2">
    <source>
        <dbReference type="ARBA" id="ARBA00007072"/>
    </source>
</evidence>
<dbReference type="EMBL" id="SEYY01025194">
    <property type="protein sequence ID" value="KAB7493603.1"/>
    <property type="molecule type" value="Genomic_DNA"/>
</dbReference>
<evidence type="ECO:0000256" key="9">
    <source>
        <dbReference type="RuleBase" id="RU361166"/>
    </source>
</evidence>
<keyword evidence="5 8" id="KW-0119">Carbohydrate metabolism</keyword>
<dbReference type="InterPro" id="IPR033126">
    <property type="entry name" value="Glyco_hydro_9_Asp/Glu_AS"/>
</dbReference>
<evidence type="ECO:0000313" key="12">
    <source>
        <dbReference type="Proteomes" id="UP000326759"/>
    </source>
</evidence>
<dbReference type="InterPro" id="IPR001701">
    <property type="entry name" value="Glyco_hydro_9"/>
</dbReference>
<reference evidence="11 12" key="1">
    <citation type="journal article" date="2019" name="PLoS Biol.">
        <title>Sex chromosomes control vertical transmission of feminizing Wolbachia symbionts in an isopod.</title>
        <authorList>
            <person name="Becking T."/>
            <person name="Chebbi M.A."/>
            <person name="Giraud I."/>
            <person name="Moumen B."/>
            <person name="Laverre T."/>
            <person name="Caubet Y."/>
            <person name="Peccoud J."/>
            <person name="Gilbert C."/>
            <person name="Cordaux R."/>
        </authorList>
    </citation>
    <scope>NUCLEOTIDE SEQUENCE [LARGE SCALE GENOMIC DNA]</scope>
    <source>
        <strain evidence="11">ANa2</strain>
        <tissue evidence="11">Whole body excluding digestive tract and cuticle</tissue>
    </source>
</reference>
<keyword evidence="12" id="KW-1185">Reference proteome</keyword>
<dbReference type="InterPro" id="IPR012341">
    <property type="entry name" value="6hp_glycosidase-like_sf"/>
</dbReference>
<dbReference type="Proteomes" id="UP000326759">
    <property type="component" value="Unassembled WGS sequence"/>
</dbReference>
<dbReference type="OrthoDB" id="10257085at2759"/>
<dbReference type="PANTHER" id="PTHR22298">
    <property type="entry name" value="ENDO-1,4-BETA-GLUCANASE"/>
    <property type="match status" value="1"/>
</dbReference>
<evidence type="ECO:0000256" key="5">
    <source>
        <dbReference type="ARBA" id="ARBA00023277"/>
    </source>
</evidence>
<evidence type="ECO:0000256" key="6">
    <source>
        <dbReference type="ARBA" id="ARBA00023295"/>
    </source>
</evidence>
<feature type="active site" evidence="8">
    <location>
        <position position="356"/>
    </location>
</feature>
<proteinExistence type="inferred from homology"/>
<dbReference type="GO" id="GO:0008810">
    <property type="term" value="F:cellulase activity"/>
    <property type="evidence" value="ECO:0007669"/>
    <property type="project" value="UniProtKB-EC"/>
</dbReference>
<sequence>MAYSVTLLSWSLLAYPNGYQTTGQTDYARAAIKWGTDYFLKAHTALDVLWGQVGDGGADHAYWGRPEDMDIDRPSDKIDSQEPGSDLAGETAAALAAASIVFQDVDSSYSSELLQAAKELYELADNYRDFYYNAIGGASGYYLSSNWQDELVWGALWLYRATGDETYLTKGKEYIEEFGFLGIQYGWTYNFDWDDKRAGCYRNLRPLLAEIDGSDLYRETLRNYTIYLRNDQQKTPLGLVYIMQWGTLRHANNVGFIALRAAELGLDTDENVAFAKTQIDYTLGSTGRSYMVGFGVNPPVRPHHRAASCPYPPDTCDWAQESTTDPNPHVLYGAMVGGPDQNDQFNDDRNDYTHNEVADDYNAALTGVLAYFVQNNSQ</sequence>
<evidence type="ECO:0000259" key="10">
    <source>
        <dbReference type="Pfam" id="PF00759"/>
    </source>
</evidence>
<dbReference type="InterPro" id="IPR008928">
    <property type="entry name" value="6-hairpin_glycosidase_sf"/>
</dbReference>
<dbReference type="PROSITE" id="PS00698">
    <property type="entry name" value="GH9_3"/>
    <property type="match status" value="1"/>
</dbReference>
<feature type="active site" evidence="8">
    <location>
        <position position="347"/>
    </location>
</feature>
<keyword evidence="6 8" id="KW-0326">Glycosidase</keyword>
<dbReference type="EC" id="3.2.1.4" evidence="9"/>
<evidence type="ECO:0000256" key="4">
    <source>
        <dbReference type="ARBA" id="ARBA00023001"/>
    </source>
</evidence>
<keyword evidence="7 8" id="KW-0624">Polysaccharide degradation</keyword>
<feature type="domain" description="Glycoside hydrolase family 9" evidence="10">
    <location>
        <begin position="1"/>
        <end position="369"/>
    </location>
</feature>
<evidence type="ECO:0000256" key="7">
    <source>
        <dbReference type="ARBA" id="ARBA00023326"/>
    </source>
</evidence>
<evidence type="ECO:0000256" key="3">
    <source>
        <dbReference type="ARBA" id="ARBA00022801"/>
    </source>
</evidence>
<accession>A0A5N5SGV2</accession>
<gene>
    <name evidence="11" type="primary">celI_0</name>
    <name evidence="11" type="ORF">Anas_02796</name>
</gene>
<name>A0A5N5SGV2_9CRUS</name>
<dbReference type="AlphaFoldDB" id="A0A5N5SGV2"/>
<evidence type="ECO:0000256" key="1">
    <source>
        <dbReference type="ARBA" id="ARBA00000966"/>
    </source>
</evidence>
<keyword evidence="4 9" id="KW-0136">Cellulose degradation</keyword>
<protein>
    <recommendedName>
        <fullName evidence="9">Endoglucanase</fullName>
        <ecNumber evidence="9">3.2.1.4</ecNumber>
    </recommendedName>
</protein>
<keyword evidence="9" id="KW-0732">Signal</keyword>
<evidence type="ECO:0000313" key="11">
    <source>
        <dbReference type="EMBL" id="KAB7493603.1"/>
    </source>
</evidence>
<feature type="signal peptide" evidence="9">
    <location>
        <begin position="1"/>
        <end position="20"/>
    </location>
</feature>
<comment type="similarity">
    <text evidence="2 8 9">Belongs to the glycosyl hydrolase 9 (cellulase E) family.</text>
</comment>
<dbReference type="Pfam" id="PF00759">
    <property type="entry name" value="Glyco_hydro_9"/>
    <property type="match status" value="1"/>
</dbReference>
<comment type="catalytic activity">
    <reaction evidence="1 9">
        <text>Endohydrolysis of (1-&gt;4)-beta-D-glucosidic linkages in cellulose, lichenin and cereal beta-D-glucans.</text>
        <dbReference type="EC" id="3.2.1.4"/>
    </reaction>
</comment>
<evidence type="ECO:0000256" key="8">
    <source>
        <dbReference type="PROSITE-ProRule" id="PRU10060"/>
    </source>
</evidence>
<organism evidence="11 12">
    <name type="scientific">Armadillidium nasatum</name>
    <dbReference type="NCBI Taxonomy" id="96803"/>
    <lineage>
        <taxon>Eukaryota</taxon>
        <taxon>Metazoa</taxon>
        <taxon>Ecdysozoa</taxon>
        <taxon>Arthropoda</taxon>
        <taxon>Crustacea</taxon>
        <taxon>Multicrustacea</taxon>
        <taxon>Malacostraca</taxon>
        <taxon>Eumalacostraca</taxon>
        <taxon>Peracarida</taxon>
        <taxon>Isopoda</taxon>
        <taxon>Oniscidea</taxon>
        <taxon>Crinocheta</taxon>
        <taxon>Armadillidiidae</taxon>
        <taxon>Armadillidium</taxon>
    </lineage>
</organism>